<dbReference type="InterPro" id="IPR050343">
    <property type="entry name" value="RsuA_PseudoU_synthase"/>
</dbReference>
<dbReference type="InterPro" id="IPR042092">
    <property type="entry name" value="PsdUridine_s_RsuA/RluB/E/F_cat"/>
</dbReference>
<proteinExistence type="inferred from homology"/>
<evidence type="ECO:0000256" key="2">
    <source>
        <dbReference type="ARBA" id="ARBA00023235"/>
    </source>
</evidence>
<dbReference type="GO" id="GO:0000455">
    <property type="term" value="P:enzyme-directed rRNA pseudouridine synthesis"/>
    <property type="evidence" value="ECO:0007669"/>
    <property type="project" value="UniProtKB-ARBA"/>
</dbReference>
<dbReference type="SUPFAM" id="SSF55120">
    <property type="entry name" value="Pseudouridine synthase"/>
    <property type="match status" value="1"/>
</dbReference>
<reference evidence="7" key="1">
    <citation type="submission" date="2017-09" db="EMBL/GenBank/DDBJ databases">
        <title>Depth-based differentiation of microbial function through sediment-hosted aquifers and enrichment of novel symbionts in the deep terrestrial subsurface.</title>
        <authorList>
            <person name="Probst A.J."/>
            <person name="Ladd B."/>
            <person name="Jarett J.K."/>
            <person name="Geller-Mcgrath D.E."/>
            <person name="Sieber C.M.K."/>
            <person name="Emerson J.B."/>
            <person name="Anantharaman K."/>
            <person name="Thomas B.C."/>
            <person name="Malmstrom R."/>
            <person name="Stieglmeier M."/>
            <person name="Klingl A."/>
            <person name="Woyke T."/>
            <person name="Ryan C.M."/>
            <person name="Banfield J.F."/>
        </authorList>
    </citation>
    <scope>NUCLEOTIDE SEQUENCE [LARGE SCALE GENOMIC DNA]</scope>
</reference>
<dbReference type="FunFam" id="3.10.290.10:FF:000003">
    <property type="entry name" value="Pseudouridine synthase"/>
    <property type="match status" value="1"/>
</dbReference>
<dbReference type="GO" id="GO:0120159">
    <property type="term" value="F:rRNA pseudouridine synthase activity"/>
    <property type="evidence" value="ECO:0007669"/>
    <property type="project" value="UniProtKB-ARBA"/>
</dbReference>
<dbReference type="Gene3D" id="3.10.290.10">
    <property type="entry name" value="RNA-binding S4 domain"/>
    <property type="match status" value="1"/>
</dbReference>
<dbReference type="PANTHER" id="PTHR47683">
    <property type="entry name" value="PSEUDOURIDINE SYNTHASE FAMILY PROTEIN-RELATED"/>
    <property type="match status" value="1"/>
</dbReference>
<feature type="domain" description="RNA-binding S4" evidence="5">
    <location>
        <begin position="1"/>
        <end position="61"/>
    </location>
</feature>
<evidence type="ECO:0000259" key="5">
    <source>
        <dbReference type="SMART" id="SM00363"/>
    </source>
</evidence>
<dbReference type="InterPro" id="IPR020094">
    <property type="entry name" value="TruA/RsuA/RluB/E/F_N"/>
</dbReference>
<evidence type="ECO:0000313" key="6">
    <source>
        <dbReference type="EMBL" id="PIT90659.1"/>
    </source>
</evidence>
<dbReference type="EMBL" id="PFBO01000029">
    <property type="protein sequence ID" value="PIT90659.1"/>
    <property type="molecule type" value="Genomic_DNA"/>
</dbReference>
<name>A0A2M6WCY8_9BACT</name>
<evidence type="ECO:0000313" key="7">
    <source>
        <dbReference type="Proteomes" id="UP000230543"/>
    </source>
</evidence>
<dbReference type="Pfam" id="PF01479">
    <property type="entry name" value="S4"/>
    <property type="match status" value="1"/>
</dbReference>
<accession>A0A2M6WCY8</accession>
<dbReference type="PROSITE" id="PS50889">
    <property type="entry name" value="S4"/>
    <property type="match status" value="1"/>
</dbReference>
<dbReference type="AlphaFoldDB" id="A0A2M6WCY8"/>
<gene>
    <name evidence="6" type="ORF">COU22_00980</name>
</gene>
<keyword evidence="3" id="KW-0694">RNA-binding</keyword>
<dbReference type="NCBIfam" id="TIGR00093">
    <property type="entry name" value="pseudouridine synthase"/>
    <property type="match status" value="1"/>
</dbReference>
<dbReference type="GO" id="GO:0003723">
    <property type="term" value="F:RNA binding"/>
    <property type="evidence" value="ECO:0007669"/>
    <property type="project" value="UniProtKB-KW"/>
</dbReference>
<dbReference type="Proteomes" id="UP000230543">
    <property type="component" value="Unassembled WGS sequence"/>
</dbReference>
<dbReference type="InterPro" id="IPR006145">
    <property type="entry name" value="PsdUridine_synth_RsuA/RluA"/>
</dbReference>
<dbReference type="SUPFAM" id="SSF55174">
    <property type="entry name" value="Alpha-L RNA-binding motif"/>
    <property type="match status" value="1"/>
</dbReference>
<sequence>MRINKFITQAGVCSRRQADQLIKEGRVLINNQKASLGDQVAESDQVKVSGKIIKPVSQKIYLAYHKPVGVICTTDLSKKDNIIERVQVRERVFPVGRLDVESSGLILLTNDGDWANKLMHPKFEHQKEYLVTVDKALAAEYLEKLKRGVRLAEGLAKADQIKKIGEKDFLITIHQGWNRQIRRMAEKAGFNVVALKRVRIGKFKLGSLRPDEWKYLEIITKS</sequence>
<dbReference type="InterPro" id="IPR018496">
    <property type="entry name" value="PsdUridine_synth_RsuA/RluB_CS"/>
</dbReference>
<dbReference type="PANTHER" id="PTHR47683:SF2">
    <property type="entry name" value="RNA-BINDING S4 DOMAIN-CONTAINING PROTEIN"/>
    <property type="match status" value="1"/>
</dbReference>
<evidence type="ECO:0000256" key="4">
    <source>
        <dbReference type="RuleBase" id="RU003887"/>
    </source>
</evidence>
<comment type="caution">
    <text evidence="6">The sequence shown here is derived from an EMBL/GenBank/DDBJ whole genome shotgun (WGS) entry which is preliminary data.</text>
</comment>
<dbReference type="InterPro" id="IPR036986">
    <property type="entry name" value="S4_RNA-bd_sf"/>
</dbReference>
<dbReference type="SMART" id="SM00363">
    <property type="entry name" value="S4"/>
    <property type="match status" value="1"/>
</dbReference>
<organism evidence="6 7">
    <name type="scientific">Candidatus Komeilibacteria bacterium CG10_big_fil_rev_8_21_14_0_10_41_13</name>
    <dbReference type="NCBI Taxonomy" id="1974476"/>
    <lineage>
        <taxon>Bacteria</taxon>
        <taxon>Candidatus Komeiliibacteriota</taxon>
    </lineage>
</organism>
<dbReference type="InterPro" id="IPR000748">
    <property type="entry name" value="PsdUridine_synth_RsuA/RluB/E/F"/>
</dbReference>
<dbReference type="EC" id="5.4.99.-" evidence="4"/>
<evidence type="ECO:0000256" key="1">
    <source>
        <dbReference type="ARBA" id="ARBA00008348"/>
    </source>
</evidence>
<evidence type="ECO:0000256" key="3">
    <source>
        <dbReference type="PROSITE-ProRule" id="PRU00182"/>
    </source>
</evidence>
<dbReference type="Gene3D" id="3.30.70.1560">
    <property type="entry name" value="Alpha-L RNA-binding motif"/>
    <property type="match status" value="1"/>
</dbReference>
<keyword evidence="2 4" id="KW-0413">Isomerase</keyword>
<dbReference type="InterPro" id="IPR020103">
    <property type="entry name" value="PsdUridine_synth_cat_dom_sf"/>
</dbReference>
<dbReference type="Gene3D" id="3.30.70.580">
    <property type="entry name" value="Pseudouridine synthase I, catalytic domain, N-terminal subdomain"/>
    <property type="match status" value="1"/>
</dbReference>
<protein>
    <recommendedName>
        <fullName evidence="4">Pseudouridine synthase</fullName>
        <ecNumber evidence="4">5.4.99.-</ecNumber>
    </recommendedName>
</protein>
<dbReference type="PROSITE" id="PS01149">
    <property type="entry name" value="PSI_RSU"/>
    <property type="match status" value="1"/>
</dbReference>
<comment type="similarity">
    <text evidence="1 4">Belongs to the pseudouridine synthase RsuA family.</text>
</comment>
<dbReference type="CDD" id="cd00165">
    <property type="entry name" value="S4"/>
    <property type="match status" value="1"/>
</dbReference>
<dbReference type="InterPro" id="IPR002942">
    <property type="entry name" value="S4_RNA-bd"/>
</dbReference>
<dbReference type="Pfam" id="PF00849">
    <property type="entry name" value="PseudoU_synth_2"/>
    <property type="match status" value="1"/>
</dbReference>